<evidence type="ECO:0000313" key="12">
    <source>
        <dbReference type="EMBL" id="NDW03876.1"/>
    </source>
</evidence>
<dbReference type="Gene3D" id="3.40.50.300">
    <property type="entry name" value="P-loop containing nucleotide triphosphate hydrolases"/>
    <property type="match status" value="1"/>
</dbReference>
<dbReference type="SUPFAM" id="SSF52540">
    <property type="entry name" value="P-loop containing nucleoside triphosphate hydrolases"/>
    <property type="match status" value="1"/>
</dbReference>
<dbReference type="SMART" id="SM00382">
    <property type="entry name" value="AAA"/>
    <property type="match status" value="1"/>
</dbReference>
<evidence type="ECO:0000256" key="10">
    <source>
        <dbReference type="ARBA" id="ARBA00023136"/>
    </source>
</evidence>
<keyword evidence="6" id="KW-0547">Nucleotide-binding</keyword>
<organism evidence="12 13">
    <name type="scientific">Jiella pacifica</name>
    <dbReference type="NCBI Taxonomy" id="2696469"/>
    <lineage>
        <taxon>Bacteria</taxon>
        <taxon>Pseudomonadati</taxon>
        <taxon>Pseudomonadota</taxon>
        <taxon>Alphaproteobacteria</taxon>
        <taxon>Hyphomicrobiales</taxon>
        <taxon>Aurantimonadaceae</taxon>
        <taxon>Jiella</taxon>
    </lineage>
</organism>
<dbReference type="RefSeq" id="WP_163461720.1">
    <property type="nucleotide sequence ID" value="NZ_JAAAMG010000003.1"/>
</dbReference>
<proteinExistence type="inferred from homology"/>
<evidence type="ECO:0000256" key="6">
    <source>
        <dbReference type="ARBA" id="ARBA00022741"/>
    </source>
</evidence>
<keyword evidence="10" id="KW-0472">Membrane</keyword>
<reference evidence="12 13" key="1">
    <citation type="submission" date="2020-01" db="EMBL/GenBank/DDBJ databases">
        <title>Jiella pacifica sp. nov.</title>
        <authorList>
            <person name="Xue Z."/>
            <person name="Zhu S."/>
            <person name="Chen J."/>
            <person name="Yang J."/>
        </authorList>
    </citation>
    <scope>NUCLEOTIDE SEQUENCE [LARGE SCALE GENOMIC DNA]</scope>
    <source>
        <strain evidence="12 13">40Bstr34</strain>
    </source>
</reference>
<dbReference type="GO" id="GO:0005886">
    <property type="term" value="C:plasma membrane"/>
    <property type="evidence" value="ECO:0007669"/>
    <property type="project" value="UniProtKB-SubCell"/>
</dbReference>
<evidence type="ECO:0000256" key="8">
    <source>
        <dbReference type="ARBA" id="ARBA00023004"/>
    </source>
</evidence>
<keyword evidence="3" id="KW-0813">Transport</keyword>
<evidence type="ECO:0000259" key="11">
    <source>
        <dbReference type="PROSITE" id="PS50893"/>
    </source>
</evidence>
<dbReference type="GO" id="GO:0005524">
    <property type="term" value="F:ATP binding"/>
    <property type="evidence" value="ECO:0007669"/>
    <property type="project" value="UniProtKB-KW"/>
</dbReference>
<dbReference type="GO" id="GO:0006826">
    <property type="term" value="P:iron ion transport"/>
    <property type="evidence" value="ECO:0007669"/>
    <property type="project" value="UniProtKB-KW"/>
</dbReference>
<evidence type="ECO:0000256" key="7">
    <source>
        <dbReference type="ARBA" id="ARBA00022840"/>
    </source>
</evidence>
<sequence length="276" mass="29871">MEIASITGETTPAGPPAAGVDLFRLKGAGYAVGGTRILSPLDLTIPAGRFVALLGHNGSGKSTLLSLLARQIEPSEGEISFVGEPVSRYGTRDFARRVGWLPQHPPEAANMTVAEVARLGRYPWRGAFARHRQEDFRAVADALDQVGLTHMAERAMTSLSGGERQRAWLAMLLAQEPSCLLLDEPTAALDLRHQIEVLRLLRDLGARRDLTIVMAIHDVGMALRFADHLIALKHGRPVFDGAPEALTEPGILSEIFDLPIATVRPQESGPTVVYPL</sequence>
<dbReference type="InterPro" id="IPR017871">
    <property type="entry name" value="ABC_transporter-like_CS"/>
</dbReference>
<dbReference type="CDD" id="cd03214">
    <property type="entry name" value="ABC_Iron-Siderophores_B12_Hemin"/>
    <property type="match status" value="1"/>
</dbReference>
<gene>
    <name evidence="12" type="ORF">GTK09_05485</name>
</gene>
<evidence type="ECO:0000256" key="5">
    <source>
        <dbReference type="ARBA" id="ARBA00022496"/>
    </source>
</evidence>
<dbReference type="Proteomes" id="UP000469011">
    <property type="component" value="Unassembled WGS sequence"/>
</dbReference>
<dbReference type="InterPro" id="IPR003593">
    <property type="entry name" value="AAA+_ATPase"/>
</dbReference>
<accession>A0A6N9T1E1</accession>
<dbReference type="Pfam" id="PF00005">
    <property type="entry name" value="ABC_tran"/>
    <property type="match status" value="1"/>
</dbReference>
<keyword evidence="13" id="KW-1185">Reference proteome</keyword>
<dbReference type="EMBL" id="JAAAMG010000003">
    <property type="protein sequence ID" value="NDW03876.1"/>
    <property type="molecule type" value="Genomic_DNA"/>
</dbReference>
<dbReference type="AlphaFoldDB" id="A0A6N9T1E1"/>
<comment type="caution">
    <text evidence="12">The sequence shown here is derived from an EMBL/GenBank/DDBJ whole genome shotgun (WGS) entry which is preliminary data.</text>
</comment>
<dbReference type="InterPro" id="IPR027417">
    <property type="entry name" value="P-loop_NTPase"/>
</dbReference>
<dbReference type="GO" id="GO:0016887">
    <property type="term" value="F:ATP hydrolysis activity"/>
    <property type="evidence" value="ECO:0007669"/>
    <property type="project" value="InterPro"/>
</dbReference>
<dbReference type="FunFam" id="3.40.50.300:FF:000134">
    <property type="entry name" value="Iron-enterobactin ABC transporter ATP-binding protein"/>
    <property type="match status" value="1"/>
</dbReference>
<comment type="similarity">
    <text evidence="2">Belongs to the ABC transporter superfamily.</text>
</comment>
<dbReference type="PROSITE" id="PS00211">
    <property type="entry name" value="ABC_TRANSPORTER_1"/>
    <property type="match status" value="1"/>
</dbReference>
<evidence type="ECO:0000256" key="3">
    <source>
        <dbReference type="ARBA" id="ARBA00022448"/>
    </source>
</evidence>
<dbReference type="InterPro" id="IPR051535">
    <property type="entry name" value="Siderophore_ABC-ATPase"/>
</dbReference>
<comment type="subcellular location">
    <subcellularLocation>
        <location evidence="1">Cell membrane</location>
        <topology evidence="1">Peripheral membrane protein</topology>
    </subcellularLocation>
</comment>
<evidence type="ECO:0000256" key="4">
    <source>
        <dbReference type="ARBA" id="ARBA00022475"/>
    </source>
</evidence>
<dbReference type="PROSITE" id="PS50893">
    <property type="entry name" value="ABC_TRANSPORTER_2"/>
    <property type="match status" value="1"/>
</dbReference>
<evidence type="ECO:0000256" key="2">
    <source>
        <dbReference type="ARBA" id="ARBA00005417"/>
    </source>
</evidence>
<dbReference type="InterPro" id="IPR003439">
    <property type="entry name" value="ABC_transporter-like_ATP-bd"/>
</dbReference>
<protein>
    <submittedName>
        <fullName evidence="12">ATP-binding cassette domain-containing protein</fullName>
    </submittedName>
</protein>
<keyword evidence="4" id="KW-1003">Cell membrane</keyword>
<keyword evidence="9" id="KW-0406">Ion transport</keyword>
<feature type="domain" description="ABC transporter" evidence="11">
    <location>
        <begin position="23"/>
        <end position="259"/>
    </location>
</feature>
<dbReference type="PANTHER" id="PTHR42771">
    <property type="entry name" value="IRON(3+)-HYDROXAMATE IMPORT ATP-BINDING PROTEIN FHUC"/>
    <property type="match status" value="1"/>
</dbReference>
<keyword evidence="8" id="KW-0408">Iron</keyword>
<dbReference type="PANTHER" id="PTHR42771:SF2">
    <property type="entry name" value="IRON(3+)-HYDROXAMATE IMPORT ATP-BINDING PROTEIN FHUC"/>
    <property type="match status" value="1"/>
</dbReference>
<evidence type="ECO:0000313" key="13">
    <source>
        <dbReference type="Proteomes" id="UP000469011"/>
    </source>
</evidence>
<evidence type="ECO:0000256" key="1">
    <source>
        <dbReference type="ARBA" id="ARBA00004202"/>
    </source>
</evidence>
<keyword evidence="5" id="KW-0410">Iron transport</keyword>
<name>A0A6N9T1E1_9HYPH</name>
<evidence type="ECO:0000256" key="9">
    <source>
        <dbReference type="ARBA" id="ARBA00023065"/>
    </source>
</evidence>
<keyword evidence="7 12" id="KW-0067">ATP-binding</keyword>